<evidence type="ECO:0000313" key="2">
    <source>
        <dbReference type="Proteomes" id="UP000254701"/>
    </source>
</evidence>
<dbReference type="InterPro" id="IPR009843">
    <property type="entry name" value="DUF1403"/>
</dbReference>
<proteinExistence type="predicted"/>
<gene>
    <name evidence="1" type="ORF">NCTC10684_05330</name>
</gene>
<dbReference type="Proteomes" id="UP000254701">
    <property type="component" value="Unassembled WGS sequence"/>
</dbReference>
<sequence>MCDGRYASLTISFEGQNACALLACNRGSKRTARLLSWHMIRASQPPAVPPALPRLPVWAQPDGPVANDVDAAFYAGAALGSLDGLVRSEPVWVGSWRQRLALKCAVAAVRLAGRSEEEAALRDAWYLRPAGGDPGPAGSILGAWRYLASRPPAIDAGGLEQVCEWLGLRPDDSYDRLAETIEELAASDKPAPLAAAAIASHVVAGRGDAELLAWWLADLVLARKLRWSLPVPLLAAQLFSPAFRSGDGRGRRIRPGEAAFERAVYVAFACGAGDGLRLALDIARRADRLAAATPKLRAKGAGEAIRRLLDDDAVPSSLTTRNLSRFAARRLFERLQTFEAVRELSGRTSFRLYGL</sequence>
<dbReference type="EMBL" id="UFSM01000003">
    <property type="protein sequence ID" value="SUY29098.1"/>
    <property type="molecule type" value="Genomic_DNA"/>
</dbReference>
<protein>
    <submittedName>
        <fullName evidence="1">Protein of uncharacterized function (DUF1403)</fullName>
    </submittedName>
</protein>
<name>A0A381INM0_AMIAI</name>
<reference evidence="1 2" key="1">
    <citation type="submission" date="2018-06" db="EMBL/GenBank/DDBJ databases">
        <authorList>
            <consortium name="Pathogen Informatics"/>
            <person name="Doyle S."/>
        </authorList>
    </citation>
    <scope>NUCLEOTIDE SEQUENCE [LARGE SCALE GENOMIC DNA]</scope>
    <source>
        <strain evidence="1 2">NCTC10684</strain>
    </source>
</reference>
<organism evidence="1 2">
    <name type="scientific">Aminobacter aminovorans</name>
    <name type="common">Chelatobacter heintzii</name>
    <dbReference type="NCBI Taxonomy" id="83263"/>
    <lineage>
        <taxon>Bacteria</taxon>
        <taxon>Pseudomonadati</taxon>
        <taxon>Pseudomonadota</taxon>
        <taxon>Alphaproteobacteria</taxon>
        <taxon>Hyphomicrobiales</taxon>
        <taxon>Phyllobacteriaceae</taxon>
        <taxon>Aminobacter</taxon>
    </lineage>
</organism>
<accession>A0A381INM0</accession>
<evidence type="ECO:0000313" key="1">
    <source>
        <dbReference type="EMBL" id="SUY29098.1"/>
    </source>
</evidence>
<dbReference type="Pfam" id="PF07183">
    <property type="entry name" value="DUF1403"/>
    <property type="match status" value="1"/>
</dbReference>
<dbReference type="AlphaFoldDB" id="A0A381INM0"/>